<dbReference type="KEGG" id="schy:GVO57_13015"/>
<name>A0A7Z2NXH6_9SPHN</name>
<dbReference type="AlphaFoldDB" id="A0A7Z2NXH6"/>
<dbReference type="Pfam" id="PF02321">
    <property type="entry name" value="OEP"/>
    <property type="match status" value="2"/>
</dbReference>
<evidence type="ECO:0000256" key="9">
    <source>
        <dbReference type="RuleBase" id="RU362097"/>
    </source>
</evidence>
<evidence type="ECO:0000256" key="1">
    <source>
        <dbReference type="ARBA" id="ARBA00004370"/>
    </source>
</evidence>
<evidence type="ECO:0000256" key="5">
    <source>
        <dbReference type="ARBA" id="ARBA00022729"/>
    </source>
</evidence>
<evidence type="ECO:0000256" key="8">
    <source>
        <dbReference type="ARBA" id="ARBA00023288"/>
    </source>
</evidence>
<evidence type="ECO:0000313" key="10">
    <source>
        <dbReference type="EMBL" id="QHL91552.1"/>
    </source>
</evidence>
<keyword evidence="6 9" id="KW-0472">Membrane</keyword>
<dbReference type="SUPFAM" id="SSF56954">
    <property type="entry name" value="Outer membrane efflux proteins (OEP)"/>
    <property type="match status" value="1"/>
</dbReference>
<comment type="similarity">
    <text evidence="2 9">Belongs to the outer membrane factor (OMF) (TC 1.B.17) family.</text>
</comment>
<dbReference type="NCBIfam" id="TIGR01845">
    <property type="entry name" value="outer_NodT"/>
    <property type="match status" value="1"/>
</dbReference>
<protein>
    <submittedName>
        <fullName evidence="10">Efflux transporter outer membrane subunit</fullName>
    </submittedName>
</protein>
<accession>A0A7Z2NXH6</accession>
<dbReference type="RefSeq" id="WP_160593588.1">
    <property type="nucleotide sequence ID" value="NZ_CP047895.1"/>
</dbReference>
<dbReference type="InterPro" id="IPR010131">
    <property type="entry name" value="MdtP/NodT-like"/>
</dbReference>
<evidence type="ECO:0000256" key="7">
    <source>
        <dbReference type="ARBA" id="ARBA00023139"/>
    </source>
</evidence>
<dbReference type="Gene3D" id="2.20.200.10">
    <property type="entry name" value="Outer membrane efflux proteins (OEP)"/>
    <property type="match status" value="1"/>
</dbReference>
<proteinExistence type="inferred from homology"/>
<keyword evidence="5" id="KW-0732">Signal</keyword>
<evidence type="ECO:0000256" key="3">
    <source>
        <dbReference type="ARBA" id="ARBA00022452"/>
    </source>
</evidence>
<evidence type="ECO:0000256" key="2">
    <source>
        <dbReference type="ARBA" id="ARBA00007613"/>
    </source>
</evidence>
<evidence type="ECO:0000313" key="11">
    <source>
        <dbReference type="Proteomes" id="UP000464468"/>
    </source>
</evidence>
<dbReference type="Gene3D" id="1.20.1600.10">
    <property type="entry name" value="Outer membrane efflux proteins (OEP)"/>
    <property type="match status" value="1"/>
</dbReference>
<dbReference type="GO" id="GO:0015562">
    <property type="term" value="F:efflux transmembrane transporter activity"/>
    <property type="evidence" value="ECO:0007669"/>
    <property type="project" value="InterPro"/>
</dbReference>
<gene>
    <name evidence="10" type="ORF">GVO57_13015</name>
</gene>
<reference evidence="10 11" key="1">
    <citation type="submission" date="2020-01" db="EMBL/GenBank/DDBJ databases">
        <title>Sphingomonas sp. C33 whole genome sequece.</title>
        <authorList>
            <person name="Park C."/>
        </authorList>
    </citation>
    <scope>NUCLEOTIDE SEQUENCE [LARGE SCALE GENOMIC DNA]</scope>
    <source>
        <strain evidence="10 11">C33</strain>
    </source>
</reference>
<evidence type="ECO:0000256" key="6">
    <source>
        <dbReference type="ARBA" id="ARBA00023136"/>
    </source>
</evidence>
<dbReference type="PANTHER" id="PTHR30203:SF20">
    <property type="entry name" value="MULTIDRUG RESISTANCE OUTER MEMBRANE PROTEIN MDTP-RELATED"/>
    <property type="match status" value="1"/>
</dbReference>
<organism evidence="10 11">
    <name type="scientific">Sphingomonas changnyeongensis</name>
    <dbReference type="NCBI Taxonomy" id="2698679"/>
    <lineage>
        <taxon>Bacteria</taxon>
        <taxon>Pseudomonadati</taxon>
        <taxon>Pseudomonadota</taxon>
        <taxon>Alphaproteobacteria</taxon>
        <taxon>Sphingomonadales</taxon>
        <taxon>Sphingomonadaceae</taxon>
        <taxon>Sphingomonas</taxon>
    </lineage>
</organism>
<keyword evidence="7 9" id="KW-0564">Palmitate</keyword>
<keyword evidence="8 9" id="KW-0449">Lipoprotein</keyword>
<keyword evidence="11" id="KW-1185">Reference proteome</keyword>
<keyword evidence="4 9" id="KW-0812">Transmembrane</keyword>
<keyword evidence="3 9" id="KW-1134">Transmembrane beta strand</keyword>
<sequence>MGGCTDQYGDCRAAFQTCFRQHRIRSLDRRGPHQGRGLALLLATAGCAAVPDLGAPPRLADASTLAATASLAPAAPAAAGEWPGRGWWRGFGDPQLDALIAEALAGAPDIRAAAARLRAADGLAEQSRGATLPRLGVEASAGGQQQSQNLGIPPQFVPDGIQDVGRIAGTVSFDLDLWGRNRAALAAATSESRAAAMDAAQAGLMLSTGIAAAYADLALLHQQRDVAVAAERIRRDTAALTARRVDTGVDTRGELAQAEARVPAARADIAALDEAIALTRHRIAALIGAGPDRGLAIARPAMTPLAAGVPGDIALDLVGRRPDLAAARLRAEAAAARIKVARAAFYPNLNLSALVGLQSLGLDQLIDGGSRIANLGPALTLPIFEGGRLSGAYRGARGQYDEAVARYDAALAGALREVADALASLRALDVRLAEQRAARTAAREAARIARIRYEGGLANQLTALAAEDQLLAAERAVADLDGRRLALNVALVRALGGGFGQPPVAASPNSPAQGH</sequence>
<dbReference type="InterPro" id="IPR003423">
    <property type="entry name" value="OMP_efflux"/>
</dbReference>
<comment type="subcellular location">
    <subcellularLocation>
        <location evidence="9">Cell membrane</location>
        <topology evidence="9">Lipid-anchor</topology>
    </subcellularLocation>
    <subcellularLocation>
        <location evidence="1">Membrane</location>
    </subcellularLocation>
</comment>
<evidence type="ECO:0000256" key="4">
    <source>
        <dbReference type="ARBA" id="ARBA00022692"/>
    </source>
</evidence>
<dbReference type="PANTHER" id="PTHR30203">
    <property type="entry name" value="OUTER MEMBRANE CATION EFFLUX PROTEIN"/>
    <property type="match status" value="1"/>
</dbReference>
<dbReference type="Proteomes" id="UP000464468">
    <property type="component" value="Chromosome"/>
</dbReference>
<dbReference type="GO" id="GO:0005886">
    <property type="term" value="C:plasma membrane"/>
    <property type="evidence" value="ECO:0007669"/>
    <property type="project" value="UniProtKB-SubCell"/>
</dbReference>
<dbReference type="EMBL" id="CP047895">
    <property type="protein sequence ID" value="QHL91552.1"/>
    <property type="molecule type" value="Genomic_DNA"/>
</dbReference>